<organism evidence="10 11">
    <name type="scientific">Parenemella sanctibonifatiensis</name>
    <dbReference type="NCBI Taxonomy" id="2016505"/>
    <lineage>
        <taxon>Bacteria</taxon>
        <taxon>Bacillati</taxon>
        <taxon>Actinomycetota</taxon>
        <taxon>Actinomycetes</taxon>
        <taxon>Propionibacteriales</taxon>
        <taxon>Propionibacteriaceae</taxon>
        <taxon>Parenemella</taxon>
    </lineage>
</organism>
<name>A0A255EBZ3_9ACTN</name>
<gene>
    <name evidence="10" type="ORF">CGZ92_04160</name>
</gene>
<keyword evidence="3 5" id="KW-0378">Hydrolase</keyword>
<feature type="binding site" evidence="7">
    <location>
        <begin position="201"/>
        <end position="202"/>
    </location>
    <ligand>
        <name>substrate</name>
    </ligand>
</feature>
<feature type="binding site" evidence="7">
    <location>
        <position position="122"/>
    </location>
    <ligand>
        <name>substrate</name>
    </ligand>
</feature>
<evidence type="ECO:0000256" key="5">
    <source>
        <dbReference type="PIRNR" id="PIRNR038994"/>
    </source>
</evidence>
<evidence type="ECO:0000256" key="2">
    <source>
        <dbReference type="ARBA" id="ARBA00022723"/>
    </source>
</evidence>
<dbReference type="Pfam" id="PF01979">
    <property type="entry name" value="Amidohydro_1"/>
    <property type="match status" value="1"/>
</dbReference>
<comment type="cofactor">
    <cofactor evidence="8">
        <name>a divalent metal cation</name>
        <dbReference type="ChEBI" id="CHEBI:60240"/>
    </cofactor>
    <text evidence="8">Binds 1 divalent metal cation per subunit.</text>
</comment>
<feature type="binding site" evidence="7">
    <location>
        <position position="234"/>
    </location>
    <ligand>
        <name>substrate</name>
    </ligand>
</feature>
<feature type="binding site" evidence="7">
    <location>
        <position position="209"/>
    </location>
    <ligand>
        <name>substrate</name>
    </ligand>
</feature>
<dbReference type="GO" id="GO:0008448">
    <property type="term" value="F:N-acetylglucosamine-6-phosphate deacetylase activity"/>
    <property type="evidence" value="ECO:0007669"/>
    <property type="project" value="InterPro"/>
</dbReference>
<dbReference type="SUPFAM" id="SSF51556">
    <property type="entry name" value="Metallo-dependent hydrolases"/>
    <property type="match status" value="1"/>
</dbReference>
<proteinExistence type="inferred from homology"/>
<feature type="binding site" evidence="8">
    <location>
        <position position="111"/>
    </location>
    <ligand>
        <name>Zn(2+)</name>
        <dbReference type="ChEBI" id="CHEBI:29105"/>
    </ligand>
</feature>
<comment type="caution">
    <text evidence="10">The sequence shown here is derived from an EMBL/GenBank/DDBJ whole genome shotgun (WGS) entry which is preliminary data.</text>
</comment>
<comment type="similarity">
    <text evidence="1 5">Belongs to the metallo-dependent hydrolases superfamily. NagA family.</text>
</comment>
<dbReference type="AlphaFoldDB" id="A0A255EBZ3"/>
<evidence type="ECO:0000256" key="7">
    <source>
        <dbReference type="PIRSR" id="PIRSR038994-2"/>
    </source>
</evidence>
<dbReference type="EMBL" id="NMVI01000012">
    <property type="protein sequence ID" value="OYN88441.1"/>
    <property type="molecule type" value="Genomic_DNA"/>
</dbReference>
<evidence type="ECO:0000256" key="1">
    <source>
        <dbReference type="ARBA" id="ARBA00010716"/>
    </source>
</evidence>
<evidence type="ECO:0000256" key="6">
    <source>
        <dbReference type="PIRSR" id="PIRSR038994-1"/>
    </source>
</evidence>
<accession>A0A255EBZ3</accession>
<evidence type="ECO:0000259" key="9">
    <source>
        <dbReference type="Pfam" id="PF01979"/>
    </source>
</evidence>
<evidence type="ECO:0000256" key="3">
    <source>
        <dbReference type="ARBA" id="ARBA00022801"/>
    </source>
</evidence>
<dbReference type="PIRSF" id="PIRSF038994">
    <property type="entry name" value="NagA"/>
    <property type="match status" value="1"/>
</dbReference>
<dbReference type="InterPro" id="IPR032466">
    <property type="entry name" value="Metal_Hydrolase"/>
</dbReference>
<reference evidence="10 11" key="1">
    <citation type="submission" date="2017-07" db="EMBL/GenBank/DDBJ databases">
        <title>Draft whole genome sequences of clinical Proprionibacteriaceae strains.</title>
        <authorList>
            <person name="Bernier A.-M."/>
            <person name="Bernard K."/>
            <person name="Domingo M.-C."/>
        </authorList>
    </citation>
    <scope>NUCLEOTIDE SEQUENCE [LARGE SCALE GENOMIC DNA]</scope>
    <source>
        <strain evidence="10 11">NML 160184</strain>
    </source>
</reference>
<feature type="domain" description="Amidohydrolase-related" evidence="9">
    <location>
        <begin position="41"/>
        <end position="351"/>
    </location>
</feature>
<dbReference type="Gene3D" id="2.30.40.10">
    <property type="entry name" value="Urease, subunit C, domain 1"/>
    <property type="match status" value="1"/>
</dbReference>
<evidence type="ECO:0000256" key="4">
    <source>
        <dbReference type="ARBA" id="ARBA00023277"/>
    </source>
</evidence>
<dbReference type="PANTHER" id="PTHR11113:SF14">
    <property type="entry name" value="N-ACETYLGLUCOSAMINE-6-PHOSPHATE DEACETYLASE"/>
    <property type="match status" value="1"/>
</dbReference>
<feature type="binding site" evidence="7">
    <location>
        <begin position="295"/>
        <end position="297"/>
    </location>
    <ligand>
        <name>substrate</name>
    </ligand>
</feature>
<dbReference type="GO" id="GO:0046872">
    <property type="term" value="F:metal ion binding"/>
    <property type="evidence" value="ECO:0007669"/>
    <property type="project" value="UniProtKB-KW"/>
</dbReference>
<feature type="binding site" evidence="8">
    <location>
        <position position="177"/>
    </location>
    <ligand>
        <name>Zn(2+)</name>
        <dbReference type="ChEBI" id="CHEBI:29105"/>
    </ligand>
</feature>
<keyword evidence="4 5" id="KW-0119">Carbohydrate metabolism</keyword>
<sequence length="368" mass="38366">MILSAEHVVTPEGVLTDAEIEVDGDRIAAIRPTSNPEPGWLVPGFVDTHCHGGAGFDFGDDPEPGLAYHRRGGTTSLFASLVTTSVDRLLTQIRSLVPLVQAGELAGIHLEGPFLSEARCGAHDPGLLIDPTHEVVAEILAAGQGCITMVTMDPVRANAAAATRTFREAGVQVAFGHSDADLDQTRAGIDAGMQVVTHLFNAMRSIHHREPGPVPLLLNDPRVAGLEVICDGFHLNLEVVTMAARAAGSDRILLITDAVGAAGMPDGPFQLGGLPANITDGKVRLVKDDGSFGSIAGSTLTMAQAFANVASVLPLETVARMAASNPARVHGLSDVGELAVGKFADLCRVDPTGQLLAVHRHGEEIPLG</sequence>
<dbReference type="GO" id="GO:0006046">
    <property type="term" value="P:N-acetylglucosamine catabolic process"/>
    <property type="evidence" value="ECO:0007669"/>
    <property type="project" value="TreeGrafter"/>
</dbReference>
<evidence type="ECO:0000256" key="8">
    <source>
        <dbReference type="PIRSR" id="PIRSR038994-3"/>
    </source>
</evidence>
<feature type="active site" description="Proton donor/acceptor" evidence="6">
    <location>
        <position position="257"/>
    </location>
</feature>
<dbReference type="InterPro" id="IPR003764">
    <property type="entry name" value="GlcNAc_6-P_deAcase"/>
</dbReference>
<keyword evidence="2 8" id="KW-0479">Metal-binding</keyword>
<feature type="binding site" evidence="8">
    <location>
        <position position="198"/>
    </location>
    <ligand>
        <name>Zn(2+)</name>
        <dbReference type="ChEBI" id="CHEBI:29105"/>
    </ligand>
</feature>
<dbReference type="InterPro" id="IPR006680">
    <property type="entry name" value="Amidohydro-rel"/>
</dbReference>
<dbReference type="CDD" id="cd00854">
    <property type="entry name" value="NagA"/>
    <property type="match status" value="1"/>
</dbReference>
<dbReference type="Proteomes" id="UP000216533">
    <property type="component" value="Unassembled WGS sequence"/>
</dbReference>
<protein>
    <submittedName>
        <fullName evidence="10">N-acetylglucosamine-6-phosphate deacetylase</fullName>
    </submittedName>
</protein>
<dbReference type="InterPro" id="IPR011059">
    <property type="entry name" value="Metal-dep_hydrolase_composite"/>
</dbReference>
<dbReference type="Gene3D" id="3.20.20.140">
    <property type="entry name" value="Metal-dependent hydrolases"/>
    <property type="match status" value="1"/>
</dbReference>
<evidence type="ECO:0000313" key="11">
    <source>
        <dbReference type="Proteomes" id="UP000216533"/>
    </source>
</evidence>
<dbReference type="PANTHER" id="PTHR11113">
    <property type="entry name" value="N-ACETYLGLUCOSAMINE-6-PHOSPHATE DEACETYLASE"/>
    <property type="match status" value="1"/>
</dbReference>
<dbReference type="SUPFAM" id="SSF51338">
    <property type="entry name" value="Composite domain of metallo-dependent hydrolases"/>
    <property type="match status" value="1"/>
</dbReference>
<evidence type="ECO:0000313" key="10">
    <source>
        <dbReference type="EMBL" id="OYN88441.1"/>
    </source>
</evidence>
<dbReference type="RefSeq" id="WP_094450132.1">
    <property type="nucleotide sequence ID" value="NZ_NMVI01000012.1"/>
</dbReference>